<dbReference type="Pfam" id="PF00583">
    <property type="entry name" value="Acetyltransf_1"/>
    <property type="match status" value="1"/>
</dbReference>
<keyword evidence="1 4" id="KW-0808">Transferase</keyword>
<accession>A0ABW5PEC2</accession>
<keyword evidence="2 4" id="KW-0012">Acyltransferase</keyword>
<keyword evidence="5" id="KW-1185">Reference proteome</keyword>
<dbReference type="EMBL" id="JBHUME010000008">
    <property type="protein sequence ID" value="MFD2613266.1"/>
    <property type="molecule type" value="Genomic_DNA"/>
</dbReference>
<dbReference type="Proteomes" id="UP001597541">
    <property type="component" value="Unassembled WGS sequence"/>
</dbReference>
<dbReference type="InterPro" id="IPR000182">
    <property type="entry name" value="GNAT_dom"/>
</dbReference>
<feature type="domain" description="N-acetyltransferase" evidence="3">
    <location>
        <begin position="7"/>
        <end position="169"/>
    </location>
</feature>
<comment type="caution">
    <text evidence="4">The sequence shown here is derived from an EMBL/GenBank/DDBJ whole genome shotgun (WGS) entry which is preliminary data.</text>
</comment>
<evidence type="ECO:0000259" key="3">
    <source>
        <dbReference type="PROSITE" id="PS51186"/>
    </source>
</evidence>
<evidence type="ECO:0000313" key="4">
    <source>
        <dbReference type="EMBL" id="MFD2613266.1"/>
    </source>
</evidence>
<dbReference type="RefSeq" id="WP_377603265.1">
    <property type="nucleotide sequence ID" value="NZ_JBHUME010000008.1"/>
</dbReference>
<dbReference type="GO" id="GO:0016746">
    <property type="term" value="F:acyltransferase activity"/>
    <property type="evidence" value="ECO:0007669"/>
    <property type="project" value="UniProtKB-KW"/>
</dbReference>
<dbReference type="Gene3D" id="3.40.630.30">
    <property type="match status" value="1"/>
</dbReference>
<evidence type="ECO:0000256" key="1">
    <source>
        <dbReference type="ARBA" id="ARBA00022679"/>
    </source>
</evidence>
<proteinExistence type="predicted"/>
<dbReference type="InterPro" id="IPR016181">
    <property type="entry name" value="Acyl_CoA_acyltransferase"/>
</dbReference>
<evidence type="ECO:0000313" key="5">
    <source>
        <dbReference type="Proteomes" id="UP001597541"/>
    </source>
</evidence>
<gene>
    <name evidence="4" type="ORF">ACFSUF_12620</name>
</gene>
<organism evidence="4 5">
    <name type="scientific">Paenibacillus gansuensis</name>
    <dbReference type="NCBI Taxonomy" id="306542"/>
    <lineage>
        <taxon>Bacteria</taxon>
        <taxon>Bacillati</taxon>
        <taxon>Bacillota</taxon>
        <taxon>Bacilli</taxon>
        <taxon>Bacillales</taxon>
        <taxon>Paenibacillaceae</taxon>
        <taxon>Paenibacillus</taxon>
    </lineage>
</organism>
<name>A0ABW5PEC2_9BACL</name>
<evidence type="ECO:0000256" key="2">
    <source>
        <dbReference type="ARBA" id="ARBA00023315"/>
    </source>
</evidence>
<sequence length="170" mass="19420">MKELFPYEITDAAETDMPAIVEIYNSTVAGRMVTADTEPVSVESRMKWFHEHSPDFRPLWVMRSEGVICGWLSFQSFYGRPAYNGTAEVSIYVHEQYRGKGIGKILMEQAFAACPKLGLKTLLGFIFGHNEPSLRLFRKYGFETWAHMPQIAELDGIERDLIILGKRVQP</sequence>
<dbReference type="PANTHER" id="PTHR43072:SF23">
    <property type="entry name" value="UPF0039 PROTEIN C11D3.02C"/>
    <property type="match status" value="1"/>
</dbReference>
<protein>
    <submittedName>
        <fullName evidence="4">GNAT family N-acetyltransferase</fullName>
        <ecNumber evidence="4">2.3.-.-</ecNumber>
    </submittedName>
</protein>
<reference evidence="5" key="1">
    <citation type="journal article" date="2019" name="Int. J. Syst. Evol. Microbiol.">
        <title>The Global Catalogue of Microorganisms (GCM) 10K type strain sequencing project: providing services to taxonomists for standard genome sequencing and annotation.</title>
        <authorList>
            <consortium name="The Broad Institute Genomics Platform"/>
            <consortium name="The Broad Institute Genome Sequencing Center for Infectious Disease"/>
            <person name="Wu L."/>
            <person name="Ma J."/>
        </authorList>
    </citation>
    <scope>NUCLEOTIDE SEQUENCE [LARGE SCALE GENOMIC DNA]</scope>
    <source>
        <strain evidence="5">KCTC 3950</strain>
    </source>
</reference>
<dbReference type="PROSITE" id="PS51186">
    <property type="entry name" value="GNAT"/>
    <property type="match status" value="1"/>
</dbReference>
<dbReference type="SUPFAM" id="SSF55729">
    <property type="entry name" value="Acyl-CoA N-acyltransferases (Nat)"/>
    <property type="match status" value="1"/>
</dbReference>
<dbReference type="PANTHER" id="PTHR43072">
    <property type="entry name" value="N-ACETYLTRANSFERASE"/>
    <property type="match status" value="1"/>
</dbReference>
<dbReference type="CDD" id="cd04301">
    <property type="entry name" value="NAT_SF"/>
    <property type="match status" value="1"/>
</dbReference>
<dbReference type="EC" id="2.3.-.-" evidence="4"/>